<evidence type="ECO:0000256" key="1">
    <source>
        <dbReference type="SAM" id="MobiDB-lite"/>
    </source>
</evidence>
<gene>
    <name evidence="2" type="ORF">ZIOFF_037103</name>
</gene>
<sequence length="174" mass="18255">MFDPDHQSLCGGGSAPPSSPMTNPRISFSGDFLMEVPAARAPAGPPPDPNFEFLVGSHPMITADQLFSKGRLLPLKDPYGSGSSGRAGGGLTTLRDELREKDSAGGVAASAYGRERPPKGATSIKWKELLGLKKPRGSALKKMDKSEGGAGDADARLGKAMQVRFDIFVVPKST</sequence>
<dbReference type="EMBL" id="JACMSC010000010">
    <property type="protein sequence ID" value="KAG6504756.1"/>
    <property type="molecule type" value="Genomic_DNA"/>
</dbReference>
<proteinExistence type="predicted"/>
<comment type="caution">
    <text evidence="2">The sequence shown here is derived from an EMBL/GenBank/DDBJ whole genome shotgun (WGS) entry which is preliminary data.</text>
</comment>
<feature type="region of interest" description="Disordered" evidence="1">
    <location>
        <begin position="1"/>
        <end position="28"/>
    </location>
</feature>
<dbReference type="PANTHER" id="PTHR31722">
    <property type="entry name" value="OS06G0675200 PROTEIN"/>
    <property type="match status" value="1"/>
</dbReference>
<evidence type="ECO:0000313" key="2">
    <source>
        <dbReference type="EMBL" id="KAG6504756.1"/>
    </source>
</evidence>
<organism evidence="2 3">
    <name type="scientific">Zingiber officinale</name>
    <name type="common">Ginger</name>
    <name type="synonym">Amomum zingiber</name>
    <dbReference type="NCBI Taxonomy" id="94328"/>
    <lineage>
        <taxon>Eukaryota</taxon>
        <taxon>Viridiplantae</taxon>
        <taxon>Streptophyta</taxon>
        <taxon>Embryophyta</taxon>
        <taxon>Tracheophyta</taxon>
        <taxon>Spermatophyta</taxon>
        <taxon>Magnoliopsida</taxon>
        <taxon>Liliopsida</taxon>
        <taxon>Zingiberales</taxon>
        <taxon>Zingiberaceae</taxon>
        <taxon>Zingiber</taxon>
    </lineage>
</organism>
<keyword evidence="3" id="KW-1185">Reference proteome</keyword>
<protein>
    <submittedName>
        <fullName evidence="2">Uncharacterized protein</fullName>
    </submittedName>
</protein>
<evidence type="ECO:0000313" key="3">
    <source>
        <dbReference type="Proteomes" id="UP000734854"/>
    </source>
</evidence>
<dbReference type="Proteomes" id="UP000734854">
    <property type="component" value="Unassembled WGS sequence"/>
</dbReference>
<name>A0A8J5GCT5_ZINOF</name>
<dbReference type="PANTHER" id="PTHR31722:SF62">
    <property type="entry name" value="EMB|CAB62433.1"/>
    <property type="match status" value="1"/>
</dbReference>
<reference evidence="2 3" key="1">
    <citation type="submission" date="2020-08" db="EMBL/GenBank/DDBJ databases">
        <title>Plant Genome Project.</title>
        <authorList>
            <person name="Zhang R.-G."/>
        </authorList>
    </citation>
    <scope>NUCLEOTIDE SEQUENCE [LARGE SCALE GENOMIC DNA]</scope>
    <source>
        <tissue evidence="2">Rhizome</tissue>
    </source>
</reference>
<dbReference type="AlphaFoldDB" id="A0A8J5GCT5"/>
<accession>A0A8J5GCT5</accession>